<evidence type="ECO:0000256" key="3">
    <source>
        <dbReference type="ARBA" id="ARBA00023004"/>
    </source>
</evidence>
<evidence type="ECO:0000256" key="4">
    <source>
        <dbReference type="ARBA" id="ARBA00023014"/>
    </source>
</evidence>
<protein>
    <submittedName>
        <fullName evidence="6">Ferredoxin family protein</fullName>
    </submittedName>
</protein>
<evidence type="ECO:0000313" key="7">
    <source>
        <dbReference type="Proteomes" id="UP000824225"/>
    </source>
</evidence>
<gene>
    <name evidence="6" type="ORF">H9962_10200</name>
</gene>
<comment type="caution">
    <text evidence="6">The sequence shown here is derived from an EMBL/GenBank/DDBJ whole genome shotgun (WGS) entry which is preliminary data.</text>
</comment>
<keyword evidence="3" id="KW-0408">Iron</keyword>
<name>A0A9D2KL41_9BACT</name>
<dbReference type="SUPFAM" id="SSF54862">
    <property type="entry name" value="4Fe-4S ferredoxins"/>
    <property type="match status" value="1"/>
</dbReference>
<dbReference type="GO" id="GO:0051539">
    <property type="term" value="F:4 iron, 4 sulfur cluster binding"/>
    <property type="evidence" value="ECO:0007669"/>
    <property type="project" value="UniProtKB-KW"/>
</dbReference>
<dbReference type="PROSITE" id="PS51379">
    <property type="entry name" value="4FE4S_FER_2"/>
    <property type="match status" value="2"/>
</dbReference>
<dbReference type="InterPro" id="IPR050572">
    <property type="entry name" value="Fe-S_Ferredoxin"/>
</dbReference>
<dbReference type="InterPro" id="IPR017896">
    <property type="entry name" value="4Fe4S_Fe-S-bd"/>
</dbReference>
<evidence type="ECO:0000313" key="6">
    <source>
        <dbReference type="EMBL" id="HJA09539.1"/>
    </source>
</evidence>
<dbReference type="Pfam" id="PF00037">
    <property type="entry name" value="Fer4"/>
    <property type="match status" value="1"/>
</dbReference>
<evidence type="ECO:0000259" key="5">
    <source>
        <dbReference type="PROSITE" id="PS51379"/>
    </source>
</evidence>
<dbReference type="PANTHER" id="PTHR43687">
    <property type="entry name" value="ADENYLYLSULFATE REDUCTASE, BETA SUBUNIT"/>
    <property type="match status" value="1"/>
</dbReference>
<keyword evidence="2" id="KW-0479">Metal-binding</keyword>
<keyword evidence="4" id="KW-0411">Iron-sulfur</keyword>
<dbReference type="AlphaFoldDB" id="A0A9D2KL41"/>
<organism evidence="6 7">
    <name type="scientific">Candidatus Mailhella merdigallinarum</name>
    <dbReference type="NCBI Taxonomy" id="2838658"/>
    <lineage>
        <taxon>Bacteria</taxon>
        <taxon>Pseudomonadati</taxon>
        <taxon>Thermodesulfobacteriota</taxon>
        <taxon>Desulfovibrionia</taxon>
        <taxon>Desulfovibrionales</taxon>
        <taxon>Desulfovibrionaceae</taxon>
        <taxon>Mailhella</taxon>
    </lineage>
</organism>
<feature type="domain" description="4Fe-4S ferredoxin-type" evidence="5">
    <location>
        <begin position="1"/>
        <end position="30"/>
    </location>
</feature>
<dbReference type="GO" id="GO:0046872">
    <property type="term" value="F:metal ion binding"/>
    <property type="evidence" value="ECO:0007669"/>
    <property type="project" value="UniProtKB-KW"/>
</dbReference>
<reference evidence="6" key="2">
    <citation type="submission" date="2021-04" db="EMBL/GenBank/DDBJ databases">
        <authorList>
            <person name="Gilroy R."/>
        </authorList>
    </citation>
    <scope>NUCLEOTIDE SEQUENCE</scope>
    <source>
        <strain evidence="6">CHK186-16707</strain>
    </source>
</reference>
<dbReference type="InterPro" id="IPR017900">
    <property type="entry name" value="4Fe4S_Fe_S_CS"/>
</dbReference>
<reference evidence="6" key="1">
    <citation type="journal article" date="2021" name="PeerJ">
        <title>Extensive microbial diversity within the chicken gut microbiome revealed by metagenomics and culture.</title>
        <authorList>
            <person name="Gilroy R."/>
            <person name="Ravi A."/>
            <person name="Getino M."/>
            <person name="Pursley I."/>
            <person name="Horton D.L."/>
            <person name="Alikhan N.F."/>
            <person name="Baker D."/>
            <person name="Gharbi K."/>
            <person name="Hall N."/>
            <person name="Watson M."/>
            <person name="Adriaenssens E.M."/>
            <person name="Foster-Nyarko E."/>
            <person name="Jarju S."/>
            <person name="Secka A."/>
            <person name="Antonio M."/>
            <person name="Oren A."/>
            <person name="Chaudhuri R.R."/>
            <person name="La Ragione R."/>
            <person name="Hildebrand F."/>
            <person name="Pallen M.J."/>
        </authorList>
    </citation>
    <scope>NUCLEOTIDE SEQUENCE</scope>
    <source>
        <strain evidence="6">CHK186-16707</strain>
    </source>
</reference>
<dbReference type="EMBL" id="DXAN01000032">
    <property type="protein sequence ID" value="HJA09539.1"/>
    <property type="molecule type" value="Genomic_DNA"/>
</dbReference>
<evidence type="ECO:0000256" key="1">
    <source>
        <dbReference type="ARBA" id="ARBA00022485"/>
    </source>
</evidence>
<feature type="domain" description="4Fe-4S ferredoxin-type" evidence="5">
    <location>
        <begin position="32"/>
        <end position="62"/>
    </location>
</feature>
<proteinExistence type="predicted"/>
<dbReference type="Gene3D" id="3.30.70.20">
    <property type="match status" value="1"/>
</dbReference>
<dbReference type="PANTHER" id="PTHR43687:SF1">
    <property type="entry name" value="FERREDOXIN III"/>
    <property type="match status" value="1"/>
</dbReference>
<evidence type="ECO:0000256" key="2">
    <source>
        <dbReference type="ARBA" id="ARBA00022723"/>
    </source>
</evidence>
<keyword evidence="1" id="KW-0004">4Fe-4S</keyword>
<sequence length="87" mass="9791">MPPYINEEKCLRCGQCVEICPMDCFYGSRKGEVPVVSYPEECWHAEACVLHCPAGAIEFRIPLTIHIPYKKLPHENAGCKILAEKAD</sequence>
<dbReference type="PROSITE" id="PS00198">
    <property type="entry name" value="4FE4S_FER_1"/>
    <property type="match status" value="1"/>
</dbReference>
<dbReference type="Proteomes" id="UP000824225">
    <property type="component" value="Unassembled WGS sequence"/>
</dbReference>
<accession>A0A9D2KL41</accession>